<dbReference type="InterPro" id="IPR000515">
    <property type="entry name" value="MetI-like"/>
</dbReference>
<comment type="subcellular location">
    <subcellularLocation>
        <location evidence="1 7">Cell membrane</location>
        <topology evidence="1 7">Multi-pass membrane protein</topology>
    </subcellularLocation>
</comment>
<dbReference type="GO" id="GO:0005886">
    <property type="term" value="C:plasma membrane"/>
    <property type="evidence" value="ECO:0007669"/>
    <property type="project" value="UniProtKB-SubCell"/>
</dbReference>
<sequence>MQAIRIKPSRPDRIFELANMFFLCLLLLVVLYPLVYVTSASVSDPQDVNSGSMWLYPMHVTIEGYHRVFQNPDILTGYRNTILYTILGVLINLAVMVPCAYTLSRKDLPYRNAMMMFMLVTMFFSGGLIPSYLLVKNLHLLDTFWALVIPNAANVWSIIVIRTFFQSTIPREVEEAAEMDGCSVFRLFGRIVLPLSAPILAVMALFQGVGHWNAYFNAMIYLSNRDLFPLQLVIREILVLQEMSVSMLMNGSGDMEVMAEQARIADIVKYAVKIVSALPLLIVYPFLQRFFVKGMLIGSVKG</sequence>
<dbReference type="AlphaFoldDB" id="A0A4S4C9Q4"/>
<dbReference type="PANTHER" id="PTHR43744">
    <property type="entry name" value="ABC TRANSPORTER PERMEASE PROTEIN MG189-RELATED-RELATED"/>
    <property type="match status" value="1"/>
</dbReference>
<organism evidence="9 10">
    <name type="scientific">Cohnella fermenti</name>
    <dbReference type="NCBI Taxonomy" id="2565925"/>
    <lineage>
        <taxon>Bacteria</taxon>
        <taxon>Bacillati</taxon>
        <taxon>Bacillota</taxon>
        <taxon>Bacilli</taxon>
        <taxon>Bacillales</taxon>
        <taxon>Paenibacillaceae</taxon>
        <taxon>Cohnella</taxon>
    </lineage>
</organism>
<feature type="transmembrane region" description="Helical" evidence="7">
    <location>
        <begin position="82"/>
        <end position="101"/>
    </location>
</feature>
<comment type="similarity">
    <text evidence="7">Belongs to the binding-protein-dependent transport system permease family.</text>
</comment>
<comment type="caution">
    <text evidence="9">The sequence shown here is derived from an EMBL/GenBank/DDBJ whole genome shotgun (WGS) entry which is preliminary data.</text>
</comment>
<proteinExistence type="inferred from homology"/>
<feature type="transmembrane region" description="Helical" evidence="7">
    <location>
        <begin position="185"/>
        <end position="207"/>
    </location>
</feature>
<protein>
    <submittedName>
        <fullName evidence="9">Carbohydrate ABC transporter permease</fullName>
    </submittedName>
</protein>
<dbReference type="Gene3D" id="1.10.3720.10">
    <property type="entry name" value="MetI-like"/>
    <property type="match status" value="1"/>
</dbReference>
<evidence type="ECO:0000256" key="1">
    <source>
        <dbReference type="ARBA" id="ARBA00004651"/>
    </source>
</evidence>
<dbReference type="RefSeq" id="WP_136367792.1">
    <property type="nucleotide sequence ID" value="NZ_SSOB01000001.1"/>
</dbReference>
<evidence type="ECO:0000256" key="7">
    <source>
        <dbReference type="RuleBase" id="RU363032"/>
    </source>
</evidence>
<keyword evidence="2 7" id="KW-0813">Transport</keyword>
<keyword evidence="6 7" id="KW-0472">Membrane</keyword>
<dbReference type="EMBL" id="SSOB01000001">
    <property type="protein sequence ID" value="THF84477.1"/>
    <property type="molecule type" value="Genomic_DNA"/>
</dbReference>
<accession>A0A4S4C9Q4</accession>
<evidence type="ECO:0000256" key="5">
    <source>
        <dbReference type="ARBA" id="ARBA00022989"/>
    </source>
</evidence>
<keyword evidence="4 7" id="KW-0812">Transmembrane</keyword>
<evidence type="ECO:0000256" key="4">
    <source>
        <dbReference type="ARBA" id="ARBA00022692"/>
    </source>
</evidence>
<evidence type="ECO:0000256" key="3">
    <source>
        <dbReference type="ARBA" id="ARBA00022475"/>
    </source>
</evidence>
<dbReference type="PANTHER" id="PTHR43744:SF9">
    <property type="entry name" value="POLYGALACTURONAN_RHAMNOGALACTURONAN TRANSPORT SYSTEM PERMEASE PROTEIN YTCP"/>
    <property type="match status" value="1"/>
</dbReference>
<evidence type="ECO:0000256" key="2">
    <source>
        <dbReference type="ARBA" id="ARBA00022448"/>
    </source>
</evidence>
<keyword evidence="3" id="KW-1003">Cell membrane</keyword>
<keyword evidence="10" id="KW-1185">Reference proteome</keyword>
<dbReference type="SUPFAM" id="SSF161098">
    <property type="entry name" value="MetI-like"/>
    <property type="match status" value="1"/>
</dbReference>
<reference evidence="9 10" key="1">
    <citation type="submission" date="2019-04" db="EMBL/GenBank/DDBJ databases">
        <title>Cohnella sp. nov. isolated from preserved vegetables.</title>
        <authorList>
            <person name="Lin S.-Y."/>
            <person name="Hung M.-H."/>
            <person name="Young C.-C."/>
        </authorList>
    </citation>
    <scope>NUCLEOTIDE SEQUENCE [LARGE SCALE GENOMIC DNA]</scope>
    <source>
        <strain evidence="9 10">CC-MHH1044</strain>
    </source>
</reference>
<gene>
    <name evidence="9" type="ORF">E6C55_00385</name>
</gene>
<evidence type="ECO:0000313" key="10">
    <source>
        <dbReference type="Proteomes" id="UP000310636"/>
    </source>
</evidence>
<dbReference type="CDD" id="cd06261">
    <property type="entry name" value="TM_PBP2"/>
    <property type="match status" value="1"/>
</dbReference>
<feature type="transmembrane region" description="Helical" evidence="7">
    <location>
        <begin position="113"/>
        <end position="132"/>
    </location>
</feature>
<name>A0A4S4C9Q4_9BACL</name>
<evidence type="ECO:0000313" key="9">
    <source>
        <dbReference type="EMBL" id="THF84477.1"/>
    </source>
</evidence>
<feature type="transmembrane region" description="Helical" evidence="7">
    <location>
        <begin position="20"/>
        <end position="39"/>
    </location>
</feature>
<dbReference type="GO" id="GO:0055085">
    <property type="term" value="P:transmembrane transport"/>
    <property type="evidence" value="ECO:0007669"/>
    <property type="project" value="InterPro"/>
</dbReference>
<feature type="transmembrane region" description="Helical" evidence="7">
    <location>
        <begin position="270"/>
        <end position="287"/>
    </location>
</feature>
<evidence type="ECO:0000259" key="8">
    <source>
        <dbReference type="PROSITE" id="PS50928"/>
    </source>
</evidence>
<dbReference type="OrthoDB" id="9810086at2"/>
<feature type="domain" description="ABC transmembrane type-1" evidence="8">
    <location>
        <begin position="78"/>
        <end position="276"/>
    </location>
</feature>
<dbReference type="PROSITE" id="PS50928">
    <property type="entry name" value="ABC_TM1"/>
    <property type="match status" value="1"/>
</dbReference>
<feature type="transmembrane region" description="Helical" evidence="7">
    <location>
        <begin position="144"/>
        <end position="165"/>
    </location>
</feature>
<keyword evidence="5 7" id="KW-1133">Transmembrane helix</keyword>
<dbReference type="Proteomes" id="UP000310636">
    <property type="component" value="Unassembled WGS sequence"/>
</dbReference>
<dbReference type="Pfam" id="PF00528">
    <property type="entry name" value="BPD_transp_1"/>
    <property type="match status" value="1"/>
</dbReference>
<dbReference type="InterPro" id="IPR035906">
    <property type="entry name" value="MetI-like_sf"/>
</dbReference>
<evidence type="ECO:0000256" key="6">
    <source>
        <dbReference type="ARBA" id="ARBA00023136"/>
    </source>
</evidence>